<evidence type="ECO:0000313" key="3">
    <source>
        <dbReference type="Proteomes" id="UP000680706"/>
    </source>
</evidence>
<proteinExistence type="predicted"/>
<gene>
    <name evidence="2" type="ORF">KGB56_00240</name>
</gene>
<organism evidence="2 3">
    <name type="scientific">Pseudovibrio brasiliensis</name>
    <dbReference type="NCBI Taxonomy" id="1898042"/>
    <lineage>
        <taxon>Bacteria</taxon>
        <taxon>Pseudomonadati</taxon>
        <taxon>Pseudomonadota</taxon>
        <taxon>Alphaproteobacteria</taxon>
        <taxon>Hyphomicrobiales</taxon>
        <taxon>Stappiaceae</taxon>
        <taxon>Pseudovibrio</taxon>
    </lineage>
</organism>
<dbReference type="RefSeq" id="WP_075701030.1">
    <property type="nucleotide sequence ID" value="NZ_CP074126.1"/>
</dbReference>
<dbReference type="EMBL" id="CP074126">
    <property type="protein sequence ID" value="QUS55954.1"/>
    <property type="molecule type" value="Genomic_DNA"/>
</dbReference>
<evidence type="ECO:0000313" key="2">
    <source>
        <dbReference type="EMBL" id="QUS55954.1"/>
    </source>
</evidence>
<name>A0ABX8ALL6_9HYPH</name>
<accession>A0ABX8ALL6</accession>
<keyword evidence="1" id="KW-0175">Coiled coil</keyword>
<reference evidence="2 3" key="1">
    <citation type="journal article" date="2021" name="Angew. Chem. Int. Ed. Engl.">
        <title>A novel family of nonribosomal peptides modulate collective behavior in Pseudovibrio bacteria isolated from marine sponges.</title>
        <authorList>
            <person name="Ioca L.P."/>
            <person name="Dai Y."/>
            <person name="Kunakom S."/>
            <person name="Diaz-Espinosa J."/>
            <person name="Krunic A."/>
            <person name="Crnkovic C.M."/>
            <person name="Orjala J."/>
            <person name="Sanchez L.M."/>
            <person name="Ferreira A.G."/>
            <person name="Berlinck R.G.S."/>
            <person name="Eustaquio A.S."/>
        </authorList>
    </citation>
    <scope>NUCLEOTIDE SEQUENCE [LARGE SCALE GENOMIC DNA]</scope>
    <source>
        <strain evidence="2 3">Ab134</strain>
    </source>
</reference>
<sequence>MRSIKKKRKKIYQYINDIVKVISGKDSHSKTQTNSLKNKLIKADSSLKTTQETLKSTRVKLKNTQESLKKLERT</sequence>
<keyword evidence="3" id="KW-1185">Reference proteome</keyword>
<protein>
    <submittedName>
        <fullName evidence="2">Uncharacterized protein</fullName>
    </submittedName>
</protein>
<evidence type="ECO:0000256" key="1">
    <source>
        <dbReference type="SAM" id="Coils"/>
    </source>
</evidence>
<feature type="coiled-coil region" evidence="1">
    <location>
        <begin position="47"/>
        <end position="74"/>
    </location>
</feature>
<dbReference type="Proteomes" id="UP000680706">
    <property type="component" value="Chromosome"/>
</dbReference>